<dbReference type="PROSITE" id="PS51831">
    <property type="entry name" value="HD"/>
    <property type="match status" value="1"/>
</dbReference>
<dbReference type="InterPro" id="IPR002912">
    <property type="entry name" value="ACT_dom"/>
</dbReference>
<evidence type="ECO:0000256" key="1">
    <source>
        <dbReference type="ARBA" id="ARBA00022679"/>
    </source>
</evidence>
<keyword evidence="2" id="KW-0548">Nucleotidyltransferase</keyword>
<dbReference type="InterPro" id="IPR003607">
    <property type="entry name" value="HD/PDEase_dom"/>
</dbReference>
<name>A0A6J7DQS8_9ZZZZ</name>
<sequence>MSNRIEATQRTASFLEARSALLKETDLKGAARRVAYGELVDQWLRELFELANSQADCLALAAVGALGRRELAPGSDLDLVLLSTHKDTKGTAAIADALWYPIWDSPLALDHSVRTPEQATEIARTDIKAAIGLLDLRHIAGNADLTAGVKENVLAYWRQSAVKVLPELKQLGVRRCEQFGEVASLLEPDLKESYGGIREATVLRAIAASWISDIPRGSFELAHQQLLDVRDELHLVTARSSDRLVLQEQEAIAQTLGLASADDLLRSVCAAGRTIAYALDVAWYRVDQEVQARADKKFFGSKKEPVRTPLANGVVEVNGEVVLARDADLSDPVLGLRAGAAAAQGDFRLAPATVERIAAASPDLGVPWSRSAREEFVSLLGAGPAALAVWEAFDQAGLWSNWIDGWERLRALPQHNPVHRFTVDRHLVEAALQAAALTRRVHRPDLLLVGAFLHDVGKGLPGDHTQRGMELIKTMAPAMGFDHDDTDVLVDLCRHHLLLPDTATRRDLEDPATVAGVISALGDSAIGSAQMLDLVAALTEADAKATGPAAWSDWRAGLIKELVQRTHQGLRGEVSEREPELTTAELDLMERDWGSAGVSVEVTERNSIWRVIVVAQDRPGLMADVAGVLSMNRLAVRAASLRTDDHRALQIWTVQPTYGDPPGAERLREDLVRVFENRLDLPARLKQREEAYSNSTTSFASPVVEVISGASQRANVLEVRAHDGPALLHRIGLAIANAGVTVQSAQVSTMGSEAVDVFYITNAQGKTLPQAELDVVAATVQAALI</sequence>
<dbReference type="Pfam" id="PF08335">
    <property type="entry name" value="GlnD_UR_UTase"/>
    <property type="match status" value="1"/>
</dbReference>
<dbReference type="GO" id="GO:0008773">
    <property type="term" value="F:[protein-PII] uridylyltransferase activity"/>
    <property type="evidence" value="ECO:0007669"/>
    <property type="project" value="InterPro"/>
</dbReference>
<keyword evidence="3" id="KW-0677">Repeat</keyword>
<dbReference type="InterPro" id="IPR010043">
    <property type="entry name" value="UTase/UR"/>
</dbReference>
<dbReference type="EMBL" id="CAFBLM010000031">
    <property type="protein sequence ID" value="CAB4871044.1"/>
    <property type="molecule type" value="Genomic_DNA"/>
</dbReference>
<dbReference type="CDD" id="cd04899">
    <property type="entry name" value="ACT_ACR-UUR-like_2"/>
    <property type="match status" value="1"/>
</dbReference>
<keyword evidence="1" id="KW-0808">Transferase</keyword>
<evidence type="ECO:0000259" key="7">
    <source>
        <dbReference type="PROSITE" id="PS51671"/>
    </source>
</evidence>
<dbReference type="AlphaFoldDB" id="A0A6J7DQS8"/>
<dbReference type="PANTHER" id="PTHR47320">
    <property type="entry name" value="BIFUNCTIONAL URIDYLYLTRANSFERASE/URIDYLYL-REMOVING ENZYME"/>
    <property type="match status" value="1"/>
</dbReference>
<keyword evidence="5" id="KW-0460">Magnesium</keyword>
<dbReference type="InterPro" id="IPR043519">
    <property type="entry name" value="NT_sf"/>
</dbReference>
<feature type="domain" description="ACT" evidence="7">
    <location>
        <begin position="716"/>
        <end position="785"/>
    </location>
</feature>
<dbReference type="InterPro" id="IPR045865">
    <property type="entry name" value="ACT-like_dom_sf"/>
</dbReference>
<dbReference type="Gene3D" id="1.10.3090.10">
    <property type="entry name" value="cca-adding enzyme, domain 2"/>
    <property type="match status" value="1"/>
</dbReference>
<dbReference type="HAMAP" id="MF_00277">
    <property type="entry name" value="PII_uridylyl_transf"/>
    <property type="match status" value="1"/>
</dbReference>
<dbReference type="SUPFAM" id="SSF55021">
    <property type="entry name" value="ACT-like"/>
    <property type="match status" value="2"/>
</dbReference>
<dbReference type="GO" id="GO:0016787">
    <property type="term" value="F:hydrolase activity"/>
    <property type="evidence" value="ECO:0007669"/>
    <property type="project" value="UniProtKB-KW"/>
</dbReference>
<dbReference type="Pfam" id="PF01966">
    <property type="entry name" value="HD"/>
    <property type="match status" value="1"/>
</dbReference>
<dbReference type="Gene3D" id="3.30.460.10">
    <property type="entry name" value="Beta Polymerase, domain 2"/>
    <property type="match status" value="1"/>
</dbReference>
<feature type="domain" description="ACT" evidence="7">
    <location>
        <begin position="610"/>
        <end position="688"/>
    </location>
</feature>
<evidence type="ECO:0000256" key="4">
    <source>
        <dbReference type="ARBA" id="ARBA00022801"/>
    </source>
</evidence>
<dbReference type="SUPFAM" id="SSF109604">
    <property type="entry name" value="HD-domain/PDEase-like"/>
    <property type="match status" value="1"/>
</dbReference>
<organism evidence="9">
    <name type="scientific">freshwater metagenome</name>
    <dbReference type="NCBI Taxonomy" id="449393"/>
    <lineage>
        <taxon>unclassified sequences</taxon>
        <taxon>metagenomes</taxon>
        <taxon>ecological metagenomes</taxon>
    </lineage>
</organism>
<dbReference type="CDD" id="cd04873">
    <property type="entry name" value="ACT_UUR-ACR-like"/>
    <property type="match status" value="1"/>
</dbReference>
<dbReference type="SUPFAM" id="SSF81301">
    <property type="entry name" value="Nucleotidyltransferase"/>
    <property type="match status" value="1"/>
</dbReference>
<dbReference type="CDD" id="cd05401">
    <property type="entry name" value="NT_GlnE_GlnD_like"/>
    <property type="match status" value="1"/>
</dbReference>
<dbReference type="SMART" id="SM00471">
    <property type="entry name" value="HDc"/>
    <property type="match status" value="1"/>
</dbReference>
<dbReference type="PIRSF" id="PIRSF006288">
    <property type="entry name" value="PII_uridyltransf"/>
    <property type="match status" value="1"/>
</dbReference>
<dbReference type="CDD" id="cd00077">
    <property type="entry name" value="HDc"/>
    <property type="match status" value="1"/>
</dbReference>
<dbReference type="PANTHER" id="PTHR47320:SF1">
    <property type="entry name" value="BIFUNCTIONAL URIDYLYLTRANSFERASE_URIDYLYL-REMOVING ENZYME"/>
    <property type="match status" value="1"/>
</dbReference>
<evidence type="ECO:0000313" key="9">
    <source>
        <dbReference type="EMBL" id="CAB4871044.1"/>
    </source>
</evidence>
<dbReference type="PROSITE" id="PS51671">
    <property type="entry name" value="ACT"/>
    <property type="match status" value="2"/>
</dbReference>
<evidence type="ECO:0000259" key="8">
    <source>
        <dbReference type="PROSITE" id="PS51831"/>
    </source>
</evidence>
<evidence type="ECO:0000256" key="2">
    <source>
        <dbReference type="ARBA" id="ARBA00022695"/>
    </source>
</evidence>
<evidence type="ECO:0000256" key="5">
    <source>
        <dbReference type="ARBA" id="ARBA00022842"/>
    </source>
</evidence>
<protein>
    <submittedName>
        <fullName evidence="9">Unannotated protein</fullName>
    </submittedName>
</protein>
<reference evidence="9" key="1">
    <citation type="submission" date="2020-05" db="EMBL/GenBank/DDBJ databases">
        <authorList>
            <person name="Chiriac C."/>
            <person name="Salcher M."/>
            <person name="Ghai R."/>
            <person name="Kavagutti S V."/>
        </authorList>
    </citation>
    <scope>NUCLEOTIDE SEQUENCE</scope>
</reference>
<dbReference type="NCBIfam" id="NF002895">
    <property type="entry name" value="PRK03381.1"/>
    <property type="match status" value="1"/>
</dbReference>
<feature type="domain" description="HD" evidence="8">
    <location>
        <begin position="423"/>
        <end position="521"/>
    </location>
</feature>
<keyword evidence="6" id="KW-0511">Multifunctional enzyme</keyword>
<keyword evidence="4" id="KW-0378">Hydrolase</keyword>
<accession>A0A6J7DQS8</accession>
<evidence type="ECO:0000256" key="6">
    <source>
        <dbReference type="ARBA" id="ARBA00023268"/>
    </source>
</evidence>
<evidence type="ECO:0000256" key="3">
    <source>
        <dbReference type="ARBA" id="ARBA00022737"/>
    </source>
</evidence>
<proteinExistence type="inferred from homology"/>
<gene>
    <name evidence="9" type="ORF">UFOPK3401_00809</name>
</gene>
<dbReference type="InterPro" id="IPR013546">
    <property type="entry name" value="PII_UdlTrfase/GS_AdlTrfase"/>
</dbReference>
<dbReference type="InterPro" id="IPR006674">
    <property type="entry name" value="HD_domain"/>
</dbReference>